<dbReference type="OrthoDB" id="9811073at2"/>
<dbReference type="RefSeq" id="WP_125292100.1">
    <property type="nucleotide sequence ID" value="NZ_JAPTZM010000001.1"/>
</dbReference>
<organism evidence="10">
    <name type="scientific">Atlantibacter subterraneus</name>
    <dbReference type="NCBI Taxonomy" id="255519"/>
    <lineage>
        <taxon>Bacteria</taxon>
        <taxon>Pseudomonadati</taxon>
        <taxon>Pseudomonadota</taxon>
        <taxon>Gammaproteobacteria</taxon>
        <taxon>Enterobacterales</taxon>
        <taxon>Enterobacteriaceae</taxon>
        <taxon>Atlantibacter</taxon>
    </lineage>
</organism>
<dbReference type="FunFam" id="3.40.50.300:FF:000890">
    <property type="entry name" value="DNA polymerase III subunit delta"/>
    <property type="match status" value="1"/>
</dbReference>
<evidence type="ECO:0000313" key="10">
    <source>
        <dbReference type="EMBL" id="BAU51844.1"/>
    </source>
</evidence>
<proteinExistence type="predicted"/>
<dbReference type="NCBIfam" id="TIGR00678">
    <property type="entry name" value="holB"/>
    <property type="match status" value="1"/>
</dbReference>
<protein>
    <recommendedName>
        <fullName evidence="2">DNA polymerase III subunit delta'</fullName>
        <ecNumber evidence="1">2.7.7.7</ecNumber>
    </recommendedName>
</protein>
<dbReference type="GO" id="GO:0008408">
    <property type="term" value="F:3'-5' exonuclease activity"/>
    <property type="evidence" value="ECO:0007669"/>
    <property type="project" value="InterPro"/>
</dbReference>
<dbReference type="GO" id="GO:0003677">
    <property type="term" value="F:DNA binding"/>
    <property type="evidence" value="ECO:0007669"/>
    <property type="project" value="InterPro"/>
</dbReference>
<dbReference type="SUPFAM" id="SSF52540">
    <property type="entry name" value="P-loop containing nucleoside triphosphate hydrolases"/>
    <property type="match status" value="1"/>
</dbReference>
<evidence type="ECO:0000313" key="12">
    <source>
        <dbReference type="Proteomes" id="UP000275331"/>
    </source>
</evidence>
<dbReference type="AlphaFoldDB" id="A0A120MXN6"/>
<reference evidence="10" key="1">
    <citation type="submission" date="2016-02" db="EMBL/GenBank/DDBJ databases">
        <title>Phylogenetics of family Enterobacteriaceae and proposal to reclassify Escherichia hermannii and Salmonella subterranea as Atlanta hermannii and Atlanta subterranea gen. nov., comb. nov.</title>
        <authorList>
            <person name="Hata H."/>
            <person name="Natori T."/>
            <person name="Mizuno T."/>
            <person name="Kanazawa I."/>
            <person name="Eldesouky I."/>
            <person name="Hayashi M."/>
            <person name="Miyata M."/>
            <person name="Fukunaga H."/>
            <person name="Ohji S."/>
            <person name="Hosoyama A."/>
            <person name="Aono E."/>
            <person name="Yamazoe A."/>
            <person name="Tsuchikane K."/>
            <person name="Fujita N."/>
            <person name="Ezaki T."/>
        </authorList>
    </citation>
    <scope>NUCLEOTIDE SEQUENCE</scope>
    <source>
        <strain evidence="10">JNBP 5029</strain>
    </source>
</reference>
<dbReference type="InterPro" id="IPR004622">
    <property type="entry name" value="DNA_pol_HolB"/>
</dbReference>
<dbReference type="NCBIfam" id="NF005941">
    <property type="entry name" value="PRK07993.1"/>
    <property type="match status" value="1"/>
</dbReference>
<dbReference type="InterPro" id="IPR015199">
    <property type="entry name" value="DNA_pol_III_delta_C"/>
</dbReference>
<keyword evidence="6" id="KW-0239">DNA-directed DNA polymerase</keyword>
<dbReference type="PANTHER" id="PTHR11669:SF8">
    <property type="entry name" value="DNA POLYMERASE III SUBUNIT DELTA"/>
    <property type="match status" value="1"/>
</dbReference>
<dbReference type="InterPro" id="IPR008921">
    <property type="entry name" value="DNA_pol3_clamp-load_cplx_C"/>
</dbReference>
<dbReference type="Gene3D" id="1.20.272.10">
    <property type="match status" value="1"/>
</dbReference>
<evidence type="ECO:0000259" key="9">
    <source>
        <dbReference type="Pfam" id="PF21500"/>
    </source>
</evidence>
<dbReference type="GO" id="GO:0003887">
    <property type="term" value="F:DNA-directed DNA polymerase activity"/>
    <property type="evidence" value="ECO:0007669"/>
    <property type="project" value="UniProtKB-KW"/>
</dbReference>
<dbReference type="EMBL" id="RHXB01000001">
    <property type="protein sequence ID" value="RSE29045.1"/>
    <property type="molecule type" value="Genomic_DNA"/>
</dbReference>
<dbReference type="PANTHER" id="PTHR11669">
    <property type="entry name" value="REPLICATION FACTOR C / DNA POLYMERASE III GAMMA-TAU SUBUNIT"/>
    <property type="match status" value="1"/>
</dbReference>
<dbReference type="InterPro" id="IPR027417">
    <property type="entry name" value="P-loop_NTPase"/>
</dbReference>
<evidence type="ECO:0000256" key="4">
    <source>
        <dbReference type="ARBA" id="ARBA00022695"/>
    </source>
</evidence>
<keyword evidence="4" id="KW-0548">Nucleotidyltransferase</keyword>
<dbReference type="SUPFAM" id="SSF48019">
    <property type="entry name" value="post-AAA+ oligomerization domain-like"/>
    <property type="match status" value="1"/>
</dbReference>
<dbReference type="Gene3D" id="3.40.50.300">
    <property type="entry name" value="P-loop containing nucleotide triphosphate hydrolases"/>
    <property type="match status" value="1"/>
</dbReference>
<reference evidence="11 12" key="2">
    <citation type="submission" date="2018-10" db="EMBL/GenBank/DDBJ databases">
        <title>Transmission dynamics of multidrug resistant bacteria on intensive care unit surfaces.</title>
        <authorList>
            <person name="D'Souza A.W."/>
            <person name="Potter R.F."/>
            <person name="Wallace M."/>
            <person name="Shupe A."/>
            <person name="Patel S."/>
            <person name="Sun S."/>
            <person name="Gul D."/>
            <person name="Kwon J.H."/>
            <person name="Andleeb S."/>
            <person name="Burnham C.-A.D."/>
            <person name="Dantas G."/>
        </authorList>
    </citation>
    <scope>NUCLEOTIDE SEQUENCE [LARGE SCALE GENOMIC DNA]</scope>
    <source>
        <strain evidence="11 12">AS_373</strain>
    </source>
</reference>
<evidence type="ECO:0000256" key="3">
    <source>
        <dbReference type="ARBA" id="ARBA00022679"/>
    </source>
</evidence>
<dbReference type="Pfam" id="PF09115">
    <property type="entry name" value="DNApol3-delta_C"/>
    <property type="match status" value="1"/>
</dbReference>
<feature type="domain" description="DNA polymerase III delta subunit C-terminal" evidence="8">
    <location>
        <begin position="210"/>
        <end position="322"/>
    </location>
</feature>
<keyword evidence="5" id="KW-0235">DNA replication</keyword>
<accession>A0A120MXN6</accession>
<evidence type="ECO:0000256" key="6">
    <source>
        <dbReference type="ARBA" id="ARBA00022932"/>
    </source>
</evidence>
<keyword evidence="3" id="KW-0808">Transferase</keyword>
<evidence type="ECO:0000313" key="11">
    <source>
        <dbReference type="EMBL" id="RSE29045.1"/>
    </source>
</evidence>
<dbReference type="InterPro" id="IPR050238">
    <property type="entry name" value="DNA_Rep/Repair_Clamp_Loader"/>
</dbReference>
<dbReference type="Gene3D" id="1.10.8.10">
    <property type="entry name" value="DNA helicase RuvA subunit, C-terminal domain"/>
    <property type="match status" value="1"/>
</dbReference>
<gene>
    <name evidence="10" type="primary">holB</name>
    <name evidence="11" type="ORF">EGT71_00570</name>
</gene>
<feature type="domain" description="DNA polymerase III subunit delta' AAA+ ATPase lid" evidence="9">
    <location>
        <begin position="167"/>
        <end position="206"/>
    </location>
</feature>
<dbReference type="EC" id="2.7.7.7" evidence="1"/>
<dbReference type="Proteomes" id="UP000275331">
    <property type="component" value="Unassembled WGS sequence"/>
</dbReference>
<evidence type="ECO:0000256" key="7">
    <source>
        <dbReference type="ARBA" id="ARBA00049244"/>
    </source>
</evidence>
<sequence>MKWYPWLRPAYEQLVANHQAGRGHHALLVHALPGMGDDSLIYALGRWLMCQQPDGQKSCGQCRACQLMQAQTHPDYYLIEPEKGKATLGIDAIREVTEKLYDRARLGGAKVVWIKDAAQLTEAAANALLKTLEEPPEKTWFMLGCRAPERLPATLRSRCLYWHLSPPEDRWAQAWLARETDVPQDQRIAALRLSGGAPAAALELLQTSGWAQRPLLAERLEQAIAARDALTLLPDLHHDDAAMRLHWLAALLLDAIKCQQGAGGYSTHVDLSANSQRLATLLPTDRLQSMLNLLLPCREQLISVAGLNRELILTELLLNWEQVWRTGAPLPHSPL</sequence>
<evidence type="ECO:0000256" key="2">
    <source>
        <dbReference type="ARBA" id="ARBA00014363"/>
    </source>
</evidence>
<evidence type="ECO:0000256" key="5">
    <source>
        <dbReference type="ARBA" id="ARBA00022705"/>
    </source>
</evidence>
<comment type="catalytic activity">
    <reaction evidence="7">
        <text>DNA(n) + a 2'-deoxyribonucleoside 5'-triphosphate = DNA(n+1) + diphosphate</text>
        <dbReference type="Rhea" id="RHEA:22508"/>
        <dbReference type="Rhea" id="RHEA-COMP:17339"/>
        <dbReference type="Rhea" id="RHEA-COMP:17340"/>
        <dbReference type="ChEBI" id="CHEBI:33019"/>
        <dbReference type="ChEBI" id="CHEBI:61560"/>
        <dbReference type="ChEBI" id="CHEBI:173112"/>
        <dbReference type="EC" id="2.7.7.7"/>
    </reaction>
</comment>
<evidence type="ECO:0000256" key="1">
    <source>
        <dbReference type="ARBA" id="ARBA00012417"/>
    </source>
</evidence>
<dbReference type="Pfam" id="PF13177">
    <property type="entry name" value="DNA_pol3_delta2"/>
    <property type="match status" value="1"/>
</dbReference>
<name>A0A120MXN6_9ENTR</name>
<dbReference type="Pfam" id="PF21500">
    <property type="entry name" value="HolB_lid"/>
    <property type="match status" value="1"/>
</dbReference>
<evidence type="ECO:0000259" key="8">
    <source>
        <dbReference type="Pfam" id="PF09115"/>
    </source>
</evidence>
<dbReference type="EMBL" id="LC126279">
    <property type="protein sequence ID" value="BAU51844.1"/>
    <property type="molecule type" value="Genomic_DNA"/>
</dbReference>
<dbReference type="InterPro" id="IPR048731">
    <property type="entry name" value="HolB_lid-gammaproteobact"/>
</dbReference>
<dbReference type="GO" id="GO:0009360">
    <property type="term" value="C:DNA polymerase III complex"/>
    <property type="evidence" value="ECO:0007669"/>
    <property type="project" value="InterPro"/>
</dbReference>
<dbReference type="GO" id="GO:0006261">
    <property type="term" value="P:DNA-templated DNA replication"/>
    <property type="evidence" value="ECO:0007669"/>
    <property type="project" value="TreeGrafter"/>
</dbReference>